<evidence type="ECO:0000313" key="2">
    <source>
        <dbReference type="EMBL" id="MXP15407.1"/>
    </source>
</evidence>
<proteinExistence type="predicted"/>
<organism evidence="2 3">
    <name type="scientific">Allopontixanthobacter confluentis</name>
    <dbReference type="NCBI Taxonomy" id="1849021"/>
    <lineage>
        <taxon>Bacteria</taxon>
        <taxon>Pseudomonadati</taxon>
        <taxon>Pseudomonadota</taxon>
        <taxon>Alphaproteobacteria</taxon>
        <taxon>Sphingomonadales</taxon>
        <taxon>Erythrobacteraceae</taxon>
        <taxon>Allopontixanthobacter</taxon>
    </lineage>
</organism>
<keyword evidence="3" id="KW-1185">Reference proteome</keyword>
<feature type="region of interest" description="Disordered" evidence="1">
    <location>
        <begin position="28"/>
        <end position="61"/>
    </location>
</feature>
<feature type="compositionally biased region" description="Polar residues" evidence="1">
    <location>
        <begin position="36"/>
        <end position="61"/>
    </location>
</feature>
<evidence type="ECO:0000313" key="3">
    <source>
        <dbReference type="Proteomes" id="UP000473531"/>
    </source>
</evidence>
<dbReference type="Proteomes" id="UP000473531">
    <property type="component" value="Unassembled WGS sequence"/>
</dbReference>
<sequence length="61" mass="6228">MIDYFALAVAHALIAIAVYRMAGNPALDDDDLSDSGTNDTARSAVSPVSTGVNTATGEASR</sequence>
<evidence type="ECO:0000256" key="1">
    <source>
        <dbReference type="SAM" id="MobiDB-lite"/>
    </source>
</evidence>
<name>A0A6L7GHK4_9SPHN</name>
<accession>A0A6L7GHK4</accession>
<comment type="caution">
    <text evidence="2">The sequence shown here is derived from an EMBL/GenBank/DDBJ whole genome shotgun (WGS) entry which is preliminary data.</text>
</comment>
<reference evidence="2 3" key="1">
    <citation type="submission" date="2019-12" db="EMBL/GenBank/DDBJ databases">
        <title>Genomic-based taxomic classification of the family Erythrobacteraceae.</title>
        <authorList>
            <person name="Xu L."/>
        </authorList>
    </citation>
    <scope>NUCLEOTIDE SEQUENCE [LARGE SCALE GENOMIC DNA]</scope>
    <source>
        <strain evidence="2 3">KCTC 52259</strain>
    </source>
</reference>
<protein>
    <submittedName>
        <fullName evidence="2">Uncharacterized protein</fullName>
    </submittedName>
</protein>
<dbReference type="RefSeq" id="WP_160601933.1">
    <property type="nucleotide sequence ID" value="NZ_WTYU01000002.1"/>
</dbReference>
<dbReference type="EMBL" id="WTYU01000002">
    <property type="protein sequence ID" value="MXP15407.1"/>
    <property type="molecule type" value="Genomic_DNA"/>
</dbReference>
<dbReference type="AlphaFoldDB" id="A0A6L7GHK4"/>
<gene>
    <name evidence="2" type="ORF">GRI44_11665</name>
</gene>